<reference evidence="4 5" key="1">
    <citation type="submission" date="2019-08" db="EMBL/GenBank/DDBJ databases">
        <title>Bradymonadales sp. TMQ4.</title>
        <authorList>
            <person name="Liang Q."/>
        </authorList>
    </citation>
    <scope>NUCLEOTIDE SEQUENCE [LARGE SCALE GENOMIC DNA]</scope>
    <source>
        <strain evidence="4 5">TMQ4</strain>
    </source>
</reference>
<dbReference type="Proteomes" id="UP000321412">
    <property type="component" value="Unassembled WGS sequence"/>
</dbReference>
<name>A0A5C6X012_9DELT</name>
<keyword evidence="5" id="KW-1185">Reference proteome</keyword>
<evidence type="ECO:0008006" key="6">
    <source>
        <dbReference type="Google" id="ProtNLM"/>
    </source>
</evidence>
<dbReference type="PANTHER" id="PTHR31018:SF3">
    <property type="entry name" value="RECEPTOR PROTEIN-TYROSINE KINASE"/>
    <property type="match status" value="1"/>
</dbReference>
<evidence type="ECO:0000313" key="4">
    <source>
        <dbReference type="EMBL" id="TXD35177.1"/>
    </source>
</evidence>
<keyword evidence="2" id="KW-0732">Signal</keyword>
<dbReference type="AlphaFoldDB" id="A0A5C6X012"/>
<dbReference type="InterPro" id="IPR032675">
    <property type="entry name" value="LRR_dom_sf"/>
</dbReference>
<dbReference type="GO" id="GO:0030313">
    <property type="term" value="C:cell envelope"/>
    <property type="evidence" value="ECO:0007669"/>
    <property type="project" value="UniProtKB-SubCell"/>
</dbReference>
<dbReference type="InterPro" id="IPR051648">
    <property type="entry name" value="CWI-Assembly_Regulator"/>
</dbReference>
<evidence type="ECO:0000256" key="3">
    <source>
        <dbReference type="ARBA" id="ARBA00023180"/>
    </source>
</evidence>
<dbReference type="RefSeq" id="WP_146982640.1">
    <property type="nucleotide sequence ID" value="NZ_VOSM01000010.1"/>
</dbReference>
<dbReference type="Gene3D" id="3.80.10.10">
    <property type="entry name" value="Ribonuclease Inhibitor"/>
    <property type="match status" value="1"/>
</dbReference>
<comment type="caution">
    <text evidence="4">The sequence shown here is derived from an EMBL/GenBank/DDBJ whole genome shotgun (WGS) entry which is preliminary data.</text>
</comment>
<evidence type="ECO:0000313" key="5">
    <source>
        <dbReference type="Proteomes" id="UP000321412"/>
    </source>
</evidence>
<evidence type="ECO:0000256" key="1">
    <source>
        <dbReference type="ARBA" id="ARBA00004196"/>
    </source>
</evidence>
<dbReference type="OrthoDB" id="5492512at2"/>
<proteinExistence type="predicted"/>
<dbReference type="PANTHER" id="PTHR31018">
    <property type="entry name" value="SPORULATION-SPECIFIC PROTEIN-RELATED"/>
    <property type="match status" value="1"/>
</dbReference>
<accession>A0A5C6X012</accession>
<dbReference type="PROSITE" id="PS51257">
    <property type="entry name" value="PROKAR_LIPOPROTEIN"/>
    <property type="match status" value="1"/>
</dbReference>
<sequence>MTRHTYALLASLALLVTGCTDPNTVAAECSPGQLQDCSENPPDYEPRSAEDIPLLCEEGCTHVAFFNLGGLSDVTELDSFNHLTRLGELFYLSQYDLKVLDGFSSVERLGGIAFENGTTLEAFRGFDRLERIDGRVEIKSHPELRAITAFQNVREIGELVEPLDERLPTEQRFRLEISSANKLTDLSGFSSLEVVNFLALRHLGALTSMDDFGSLRETKTFVLQDLASLESIEGLAAMEHIHQAARFLDLPNVKRCEIEAFIDGLETQPIDLMIERVSEDPCD</sequence>
<gene>
    <name evidence="4" type="ORF">FRC98_17050</name>
</gene>
<keyword evidence="3" id="KW-0325">Glycoprotein</keyword>
<evidence type="ECO:0000256" key="2">
    <source>
        <dbReference type="ARBA" id="ARBA00022729"/>
    </source>
</evidence>
<dbReference type="EMBL" id="VOSM01000010">
    <property type="protein sequence ID" value="TXD35177.1"/>
    <property type="molecule type" value="Genomic_DNA"/>
</dbReference>
<protein>
    <recommendedName>
        <fullName evidence="6">Receptor L-domain domain-containing protein</fullName>
    </recommendedName>
</protein>
<comment type="subcellular location">
    <subcellularLocation>
        <location evidence="1">Cell envelope</location>
    </subcellularLocation>
</comment>
<organism evidence="4 5">
    <name type="scientific">Lujinxingia vulgaris</name>
    <dbReference type="NCBI Taxonomy" id="2600176"/>
    <lineage>
        <taxon>Bacteria</taxon>
        <taxon>Deltaproteobacteria</taxon>
        <taxon>Bradymonadales</taxon>
        <taxon>Lujinxingiaceae</taxon>
        <taxon>Lujinxingia</taxon>
    </lineage>
</organism>